<name>A0A9P4IVI0_9PEZI</name>
<dbReference type="NCBIfam" id="TIGR00879">
    <property type="entry name" value="SP"/>
    <property type="match status" value="1"/>
</dbReference>
<dbReference type="PANTHER" id="PTHR48022">
    <property type="entry name" value="PLASTIDIC GLUCOSE TRANSPORTER 4"/>
    <property type="match status" value="1"/>
</dbReference>
<evidence type="ECO:0000259" key="10">
    <source>
        <dbReference type="PROSITE" id="PS50850"/>
    </source>
</evidence>
<feature type="transmembrane region" description="Helical" evidence="9">
    <location>
        <begin position="216"/>
        <end position="237"/>
    </location>
</feature>
<evidence type="ECO:0000256" key="3">
    <source>
        <dbReference type="ARBA" id="ARBA00022448"/>
    </source>
</evidence>
<evidence type="ECO:0000313" key="12">
    <source>
        <dbReference type="Proteomes" id="UP000799439"/>
    </source>
</evidence>
<dbReference type="PROSITE" id="PS00217">
    <property type="entry name" value="SUGAR_TRANSPORT_2"/>
    <property type="match status" value="1"/>
</dbReference>
<dbReference type="Proteomes" id="UP000799439">
    <property type="component" value="Unassembled WGS sequence"/>
</dbReference>
<evidence type="ECO:0000256" key="2">
    <source>
        <dbReference type="ARBA" id="ARBA00010992"/>
    </source>
</evidence>
<organism evidence="11 12">
    <name type="scientific">Myriangium duriaei CBS 260.36</name>
    <dbReference type="NCBI Taxonomy" id="1168546"/>
    <lineage>
        <taxon>Eukaryota</taxon>
        <taxon>Fungi</taxon>
        <taxon>Dikarya</taxon>
        <taxon>Ascomycota</taxon>
        <taxon>Pezizomycotina</taxon>
        <taxon>Dothideomycetes</taxon>
        <taxon>Dothideomycetidae</taxon>
        <taxon>Myriangiales</taxon>
        <taxon>Myriangiaceae</taxon>
        <taxon>Myriangium</taxon>
    </lineage>
</organism>
<reference evidence="11" key="1">
    <citation type="journal article" date="2020" name="Stud. Mycol.">
        <title>101 Dothideomycetes genomes: a test case for predicting lifestyles and emergence of pathogens.</title>
        <authorList>
            <person name="Haridas S."/>
            <person name="Albert R."/>
            <person name="Binder M."/>
            <person name="Bloem J."/>
            <person name="Labutti K."/>
            <person name="Salamov A."/>
            <person name="Andreopoulos B."/>
            <person name="Baker S."/>
            <person name="Barry K."/>
            <person name="Bills G."/>
            <person name="Bluhm B."/>
            <person name="Cannon C."/>
            <person name="Castanera R."/>
            <person name="Culley D."/>
            <person name="Daum C."/>
            <person name="Ezra D."/>
            <person name="Gonzalez J."/>
            <person name="Henrissat B."/>
            <person name="Kuo A."/>
            <person name="Liang C."/>
            <person name="Lipzen A."/>
            <person name="Lutzoni F."/>
            <person name="Magnuson J."/>
            <person name="Mondo S."/>
            <person name="Nolan M."/>
            <person name="Ohm R."/>
            <person name="Pangilinan J."/>
            <person name="Park H.-J."/>
            <person name="Ramirez L."/>
            <person name="Alfaro M."/>
            <person name="Sun H."/>
            <person name="Tritt A."/>
            <person name="Yoshinaga Y."/>
            <person name="Zwiers L.-H."/>
            <person name="Turgeon B."/>
            <person name="Goodwin S."/>
            <person name="Spatafora J."/>
            <person name="Crous P."/>
            <person name="Grigoriev I."/>
        </authorList>
    </citation>
    <scope>NUCLEOTIDE SEQUENCE</scope>
    <source>
        <strain evidence="11">CBS 260.36</strain>
    </source>
</reference>
<evidence type="ECO:0000256" key="8">
    <source>
        <dbReference type="RuleBase" id="RU003346"/>
    </source>
</evidence>
<feature type="transmembrane region" description="Helical" evidence="9">
    <location>
        <begin position="142"/>
        <end position="165"/>
    </location>
</feature>
<dbReference type="PANTHER" id="PTHR48022:SF5">
    <property type="entry name" value="ALPHA-GLUCOSIDES PERMEASE MPH2-RELATED"/>
    <property type="match status" value="1"/>
</dbReference>
<dbReference type="InterPro" id="IPR050360">
    <property type="entry name" value="MFS_Sugar_Transporters"/>
</dbReference>
<protein>
    <submittedName>
        <fullName evidence="11">Sugar transporter</fullName>
    </submittedName>
</protein>
<feature type="transmembrane region" description="Helical" evidence="9">
    <location>
        <begin position="334"/>
        <end position="355"/>
    </location>
</feature>
<keyword evidence="7" id="KW-0462">Maltose metabolism</keyword>
<accession>A0A9P4IVI0</accession>
<feature type="transmembrane region" description="Helical" evidence="9">
    <location>
        <begin position="177"/>
        <end position="196"/>
    </location>
</feature>
<dbReference type="SUPFAM" id="SSF103473">
    <property type="entry name" value="MFS general substrate transporter"/>
    <property type="match status" value="1"/>
</dbReference>
<dbReference type="InterPro" id="IPR005828">
    <property type="entry name" value="MFS_sugar_transport-like"/>
</dbReference>
<evidence type="ECO:0000313" key="11">
    <source>
        <dbReference type="EMBL" id="KAF2147634.1"/>
    </source>
</evidence>
<dbReference type="EMBL" id="ML996096">
    <property type="protein sequence ID" value="KAF2147634.1"/>
    <property type="molecule type" value="Genomic_DNA"/>
</dbReference>
<dbReference type="Pfam" id="PF00083">
    <property type="entry name" value="Sugar_tr"/>
    <property type="match status" value="1"/>
</dbReference>
<gene>
    <name evidence="11" type="ORF">K461DRAFT_330262</name>
</gene>
<comment type="similarity">
    <text evidence="2 8">Belongs to the major facilitator superfamily. Sugar transporter (TC 2.A.1.1) family.</text>
</comment>
<keyword evidence="6 9" id="KW-0472">Membrane</keyword>
<feature type="transmembrane region" description="Helical" evidence="9">
    <location>
        <begin position="429"/>
        <end position="447"/>
    </location>
</feature>
<dbReference type="GO" id="GO:0000023">
    <property type="term" value="P:maltose metabolic process"/>
    <property type="evidence" value="ECO:0007669"/>
    <property type="project" value="UniProtKB-KW"/>
</dbReference>
<keyword evidence="11" id="KW-0762">Sugar transport</keyword>
<feature type="transmembrane region" description="Helical" evidence="9">
    <location>
        <begin position="459"/>
        <end position="480"/>
    </location>
</feature>
<feature type="transmembrane region" description="Helical" evidence="9">
    <location>
        <begin position="118"/>
        <end position="136"/>
    </location>
</feature>
<evidence type="ECO:0000256" key="7">
    <source>
        <dbReference type="ARBA" id="ARBA00026248"/>
    </source>
</evidence>
<dbReference type="GO" id="GO:0005351">
    <property type="term" value="F:carbohydrate:proton symporter activity"/>
    <property type="evidence" value="ECO:0007669"/>
    <property type="project" value="TreeGrafter"/>
</dbReference>
<evidence type="ECO:0000256" key="9">
    <source>
        <dbReference type="SAM" id="Phobius"/>
    </source>
</evidence>
<feature type="domain" description="Major facilitator superfamily (MFS) profile" evidence="10">
    <location>
        <begin position="42"/>
        <end position="486"/>
    </location>
</feature>
<feature type="transmembrane region" description="Helical" evidence="9">
    <location>
        <begin position="304"/>
        <end position="322"/>
    </location>
</feature>
<feature type="transmembrane region" description="Helical" evidence="9">
    <location>
        <begin position="393"/>
        <end position="417"/>
    </location>
</feature>
<comment type="subcellular location">
    <subcellularLocation>
        <location evidence="1">Membrane</location>
        <topology evidence="1">Multi-pass membrane protein</topology>
    </subcellularLocation>
</comment>
<keyword evidence="4 9" id="KW-0812">Transmembrane</keyword>
<dbReference type="InterPro" id="IPR003663">
    <property type="entry name" value="Sugar/inositol_transpt"/>
</dbReference>
<dbReference type="PROSITE" id="PS50850">
    <property type="entry name" value="MFS"/>
    <property type="match status" value="1"/>
</dbReference>
<dbReference type="AlphaFoldDB" id="A0A9P4IVI0"/>
<evidence type="ECO:0000256" key="6">
    <source>
        <dbReference type="ARBA" id="ARBA00023136"/>
    </source>
</evidence>
<dbReference type="GO" id="GO:0016020">
    <property type="term" value="C:membrane"/>
    <property type="evidence" value="ECO:0007669"/>
    <property type="project" value="UniProtKB-SubCell"/>
</dbReference>
<dbReference type="InterPro" id="IPR020846">
    <property type="entry name" value="MFS_dom"/>
</dbReference>
<dbReference type="Gene3D" id="1.20.1250.20">
    <property type="entry name" value="MFS general substrate transporter like domains"/>
    <property type="match status" value="1"/>
</dbReference>
<dbReference type="InterPro" id="IPR036259">
    <property type="entry name" value="MFS_trans_sf"/>
</dbReference>
<feature type="transmembrane region" description="Helical" evidence="9">
    <location>
        <begin position="40"/>
        <end position="66"/>
    </location>
</feature>
<evidence type="ECO:0000256" key="5">
    <source>
        <dbReference type="ARBA" id="ARBA00022989"/>
    </source>
</evidence>
<keyword evidence="12" id="KW-1185">Reference proteome</keyword>
<sequence length="552" mass="61731">MPHHTVPGIDASVKQDAVQHIKEEKAIGAIQSFRLYRKAVFWSFALSSCIMMEGFDLVILNSLYVLPSFQQRFGTPDKHGDLVISSHWQQVLSNSPLMGQIVGLILSGYVVEKIGYKYTLIAGLVTLAITITATFVAETSSILALGLFLCGIPWGVFQTTTTTYASEVTPLQLRPFLTTYVNFCWCFGQMVCSFVLRRVSTLSSKEAYKIPLATQWIWILPLIIAISFAPESPWWLIRRGRTEDAKRALLRLTTRHHTDHVNTKAAVNMMFYTNELEKSQSGGMNYWDCFKGTDLRRTEISCNVWAVQVLSGGALMNYSAYFYSRAGMSSTTAFSFQCAQYGLGMLGTITSWFLMTKFGRRTLYLFGQSVGLLVFAAMGILACFLSGDKASWTMGSLLLAFTLSYDLTVGPVCYTLVAEISSTRLRNKTIVLARIWYNALSVAMTAINPQMLNPTAWNLGGKSGFVYVGTTLIMLTWTYFRLPETKGRSFTELDMLFEDGIAAKDFDAASPRTLVMPENPDQVEEGKIRTTNVVTVVVEHQDEKEIVERIET</sequence>
<dbReference type="OrthoDB" id="6612291at2759"/>
<dbReference type="FunFam" id="1.20.1250.20:FF:000078">
    <property type="entry name" value="MFS maltose transporter, putative"/>
    <property type="match status" value="1"/>
</dbReference>
<evidence type="ECO:0000256" key="4">
    <source>
        <dbReference type="ARBA" id="ARBA00022692"/>
    </source>
</evidence>
<dbReference type="InterPro" id="IPR005829">
    <property type="entry name" value="Sugar_transporter_CS"/>
</dbReference>
<comment type="caution">
    <text evidence="11">The sequence shown here is derived from an EMBL/GenBank/DDBJ whole genome shotgun (WGS) entry which is preliminary data.</text>
</comment>
<keyword evidence="5 9" id="KW-1133">Transmembrane helix</keyword>
<evidence type="ECO:0000256" key="1">
    <source>
        <dbReference type="ARBA" id="ARBA00004141"/>
    </source>
</evidence>
<keyword evidence="3 8" id="KW-0813">Transport</keyword>
<feature type="transmembrane region" description="Helical" evidence="9">
    <location>
        <begin position="362"/>
        <end position="387"/>
    </location>
</feature>
<proteinExistence type="inferred from homology"/>